<keyword evidence="10" id="KW-0594">Phospholipid biosynthesis</keyword>
<dbReference type="KEGG" id="acaf:CA12_42400"/>
<dbReference type="PANTHER" id="PTHR21248">
    <property type="entry name" value="CARDIOLIPIN SYNTHASE"/>
    <property type="match status" value="1"/>
</dbReference>
<keyword evidence="8" id="KW-0443">Lipid metabolism</keyword>
<comment type="subcellular location">
    <subcellularLocation>
        <location evidence="1">Cell membrane</location>
        <topology evidence="1">Multi-pass membrane protein</topology>
    </subcellularLocation>
</comment>
<reference evidence="15 16" key="1">
    <citation type="submission" date="2019-02" db="EMBL/GenBank/DDBJ databases">
        <title>Deep-cultivation of Planctomycetes and their phenomic and genomic characterization uncovers novel biology.</title>
        <authorList>
            <person name="Wiegand S."/>
            <person name="Jogler M."/>
            <person name="Boedeker C."/>
            <person name="Pinto D."/>
            <person name="Vollmers J."/>
            <person name="Rivas-Marin E."/>
            <person name="Kohn T."/>
            <person name="Peeters S.H."/>
            <person name="Heuer A."/>
            <person name="Rast P."/>
            <person name="Oberbeckmann S."/>
            <person name="Bunk B."/>
            <person name="Jeske O."/>
            <person name="Meyerdierks A."/>
            <person name="Storesund J.E."/>
            <person name="Kallscheuer N."/>
            <person name="Luecker S."/>
            <person name="Lage O.M."/>
            <person name="Pohl T."/>
            <person name="Merkel B.J."/>
            <person name="Hornburger P."/>
            <person name="Mueller R.-W."/>
            <person name="Bruemmer F."/>
            <person name="Labrenz M."/>
            <person name="Spormann A.M."/>
            <person name="Op den Camp H."/>
            <person name="Overmann J."/>
            <person name="Amann R."/>
            <person name="Jetten M.S.M."/>
            <person name="Mascher T."/>
            <person name="Medema M.H."/>
            <person name="Devos D.P."/>
            <person name="Kaster A.-K."/>
            <person name="Ovreas L."/>
            <person name="Rohde M."/>
            <person name="Galperin M.Y."/>
            <person name="Jogler C."/>
        </authorList>
    </citation>
    <scope>NUCLEOTIDE SEQUENCE [LARGE SCALE GENOMIC DNA]</scope>
    <source>
        <strain evidence="15 16">CA12</strain>
    </source>
</reference>
<name>A0A517PFE4_9PLAN</name>
<keyword evidence="16" id="KW-1185">Reference proteome</keyword>
<sequence>MDSVESLAHWMADHVTWASIPLGLWFLSLGLIPVVLLSRSSQPSGKVAWALSIAGVPVLGGLLYLVFSAGRERKYAAAKRRADSKLRDLLTDPDEEDPGDAPESLRQVWELSGVLAGQPAAGGNAVRSYADAAAAIDRLVEAIEAAERSVSMEFYTFRSDDTGARVRDALARAAARGVEVRLLYDRFGSLGLTKRFLRPLTDAGGQAETFAPRANGLVDRLRLNMRNHRKIVVVDGAIGFTGGVNVGDEYMSRDPGTAPWRDTLVEVFGPAAGRLQRVFAQDWFYIVGEALTEPQLYHGFEDVPAPEGDEWLRDVVLRVLADGPDRRDRAHESVYSAAIHAARETIELSTGYFVPTEPVDRALQCAARRGVRVRVMHGGPGSPWATRWAARWQYADLMDSGVEIYERLAGTYHAKVLTVDDRFGLVGSTNCDTRSFRLNFEVSLITLDAPFARSLAEQSARDLATATRIDPDGWGKRPLPRRLGEAAASLFNPVL</sequence>
<evidence type="ECO:0000256" key="11">
    <source>
        <dbReference type="ARBA" id="ARBA00023264"/>
    </source>
</evidence>
<dbReference type="AlphaFoldDB" id="A0A517PFE4"/>
<dbReference type="InterPro" id="IPR027379">
    <property type="entry name" value="CLS_N"/>
</dbReference>
<evidence type="ECO:0000256" key="6">
    <source>
        <dbReference type="ARBA" id="ARBA00022737"/>
    </source>
</evidence>
<dbReference type="Gene3D" id="3.30.870.10">
    <property type="entry name" value="Endonuclease Chain A"/>
    <property type="match status" value="2"/>
</dbReference>
<evidence type="ECO:0000256" key="4">
    <source>
        <dbReference type="ARBA" id="ARBA00022679"/>
    </source>
</evidence>
<keyword evidence="9 13" id="KW-0472">Membrane</keyword>
<dbReference type="InterPro" id="IPR022924">
    <property type="entry name" value="Cardiolipin_synthase"/>
</dbReference>
<evidence type="ECO:0000256" key="1">
    <source>
        <dbReference type="ARBA" id="ARBA00004651"/>
    </source>
</evidence>
<keyword evidence="2" id="KW-1003">Cell membrane</keyword>
<protein>
    <recommendedName>
        <fullName evidence="12">Cardiolipin synthase</fullName>
        <ecNumber evidence="12">2.7.8.-</ecNumber>
    </recommendedName>
</protein>
<dbReference type="Proteomes" id="UP000318741">
    <property type="component" value="Chromosome"/>
</dbReference>
<dbReference type="GO" id="GO:0032049">
    <property type="term" value="P:cardiolipin biosynthetic process"/>
    <property type="evidence" value="ECO:0007669"/>
    <property type="project" value="UniProtKB-UniRule"/>
</dbReference>
<dbReference type="Pfam" id="PF13091">
    <property type="entry name" value="PLDc_2"/>
    <property type="match status" value="2"/>
</dbReference>
<dbReference type="InterPro" id="IPR025202">
    <property type="entry name" value="PLD-like_dom"/>
</dbReference>
<keyword evidence="5 13" id="KW-0812">Transmembrane</keyword>
<evidence type="ECO:0000256" key="13">
    <source>
        <dbReference type="SAM" id="Phobius"/>
    </source>
</evidence>
<dbReference type="CDD" id="cd09112">
    <property type="entry name" value="PLDc_CLS_2"/>
    <property type="match status" value="1"/>
</dbReference>
<evidence type="ECO:0000256" key="5">
    <source>
        <dbReference type="ARBA" id="ARBA00022692"/>
    </source>
</evidence>
<evidence type="ECO:0000313" key="16">
    <source>
        <dbReference type="Proteomes" id="UP000318741"/>
    </source>
</evidence>
<keyword evidence="4 15" id="KW-0808">Transferase</keyword>
<accession>A0A517PFE4</accession>
<evidence type="ECO:0000256" key="10">
    <source>
        <dbReference type="ARBA" id="ARBA00023209"/>
    </source>
</evidence>
<dbReference type="PANTHER" id="PTHR21248:SF22">
    <property type="entry name" value="PHOSPHOLIPASE D"/>
    <property type="match status" value="1"/>
</dbReference>
<keyword evidence="3" id="KW-0444">Lipid biosynthesis</keyword>
<evidence type="ECO:0000256" key="7">
    <source>
        <dbReference type="ARBA" id="ARBA00022989"/>
    </source>
</evidence>
<evidence type="ECO:0000256" key="12">
    <source>
        <dbReference type="NCBIfam" id="TIGR04265"/>
    </source>
</evidence>
<gene>
    <name evidence="15" type="primary">ywiE</name>
    <name evidence="15" type="ORF">CA12_42400</name>
</gene>
<dbReference type="Pfam" id="PF13396">
    <property type="entry name" value="PLDc_N"/>
    <property type="match status" value="1"/>
</dbReference>
<evidence type="ECO:0000256" key="2">
    <source>
        <dbReference type="ARBA" id="ARBA00022475"/>
    </source>
</evidence>
<dbReference type="InterPro" id="IPR001736">
    <property type="entry name" value="PLipase_D/transphosphatidylase"/>
</dbReference>
<dbReference type="GO" id="GO:0005886">
    <property type="term" value="C:plasma membrane"/>
    <property type="evidence" value="ECO:0007669"/>
    <property type="project" value="UniProtKB-SubCell"/>
</dbReference>
<dbReference type="PROSITE" id="PS50035">
    <property type="entry name" value="PLD"/>
    <property type="match status" value="2"/>
</dbReference>
<proteinExistence type="predicted"/>
<feature type="domain" description="PLD phosphodiesterase" evidence="14">
    <location>
        <begin position="408"/>
        <end position="435"/>
    </location>
</feature>
<keyword evidence="11" id="KW-1208">Phospholipid metabolism</keyword>
<dbReference type="CDD" id="cd09110">
    <property type="entry name" value="PLDc_CLS_1"/>
    <property type="match status" value="1"/>
</dbReference>
<feature type="transmembrane region" description="Helical" evidence="13">
    <location>
        <begin position="48"/>
        <end position="67"/>
    </location>
</feature>
<dbReference type="SMART" id="SM00155">
    <property type="entry name" value="PLDc"/>
    <property type="match status" value="2"/>
</dbReference>
<keyword evidence="6" id="KW-0677">Repeat</keyword>
<evidence type="ECO:0000256" key="3">
    <source>
        <dbReference type="ARBA" id="ARBA00022516"/>
    </source>
</evidence>
<dbReference type="EMBL" id="CP036265">
    <property type="protein sequence ID" value="QDT18101.1"/>
    <property type="molecule type" value="Genomic_DNA"/>
</dbReference>
<feature type="transmembrane region" description="Helical" evidence="13">
    <location>
        <begin position="15"/>
        <end position="36"/>
    </location>
</feature>
<dbReference type="GO" id="GO:0008808">
    <property type="term" value="F:cardiolipin synthase activity"/>
    <property type="evidence" value="ECO:0007669"/>
    <property type="project" value="UniProtKB-UniRule"/>
</dbReference>
<evidence type="ECO:0000256" key="8">
    <source>
        <dbReference type="ARBA" id="ARBA00023098"/>
    </source>
</evidence>
<organism evidence="15 16">
    <name type="scientific">Alienimonas californiensis</name>
    <dbReference type="NCBI Taxonomy" id="2527989"/>
    <lineage>
        <taxon>Bacteria</taxon>
        <taxon>Pseudomonadati</taxon>
        <taxon>Planctomycetota</taxon>
        <taxon>Planctomycetia</taxon>
        <taxon>Planctomycetales</taxon>
        <taxon>Planctomycetaceae</taxon>
        <taxon>Alienimonas</taxon>
    </lineage>
</organism>
<evidence type="ECO:0000256" key="9">
    <source>
        <dbReference type="ARBA" id="ARBA00023136"/>
    </source>
</evidence>
<evidence type="ECO:0000259" key="14">
    <source>
        <dbReference type="PROSITE" id="PS50035"/>
    </source>
</evidence>
<keyword evidence="7 13" id="KW-1133">Transmembrane helix</keyword>
<dbReference type="NCBIfam" id="TIGR04265">
    <property type="entry name" value="bac_cardiolipin"/>
    <property type="match status" value="1"/>
</dbReference>
<dbReference type="EC" id="2.7.8.-" evidence="12"/>
<dbReference type="SUPFAM" id="SSF56024">
    <property type="entry name" value="Phospholipase D/nuclease"/>
    <property type="match status" value="2"/>
</dbReference>
<evidence type="ECO:0000313" key="15">
    <source>
        <dbReference type="EMBL" id="QDT18101.1"/>
    </source>
</evidence>
<feature type="domain" description="PLD phosphodiesterase" evidence="14">
    <location>
        <begin position="223"/>
        <end position="250"/>
    </location>
</feature>